<proteinExistence type="predicted"/>
<evidence type="ECO:0000313" key="2">
    <source>
        <dbReference type="Proteomes" id="UP000612362"/>
    </source>
</evidence>
<dbReference type="RefSeq" id="WP_236031639.1">
    <property type="nucleotide sequence ID" value="NZ_BNJF01000003.1"/>
</dbReference>
<gene>
    <name evidence="1" type="ORF">KSX_61250</name>
</gene>
<dbReference type="AlphaFoldDB" id="A0A8J3I8G7"/>
<reference evidence="1" key="1">
    <citation type="submission" date="2020-10" db="EMBL/GenBank/DDBJ databases">
        <title>Taxonomic study of unclassified bacteria belonging to the class Ktedonobacteria.</title>
        <authorList>
            <person name="Yabe S."/>
            <person name="Wang C.M."/>
            <person name="Zheng Y."/>
            <person name="Sakai Y."/>
            <person name="Cavaletti L."/>
            <person name="Monciardini P."/>
            <person name="Donadio S."/>
        </authorList>
    </citation>
    <scope>NUCLEOTIDE SEQUENCE</scope>
    <source>
        <strain evidence="1">SOSP1-1</strain>
    </source>
</reference>
<dbReference type="EMBL" id="BNJF01000003">
    <property type="protein sequence ID" value="GHO47962.1"/>
    <property type="molecule type" value="Genomic_DNA"/>
</dbReference>
<name>A0A8J3I8G7_9CHLR</name>
<sequence>MAETKTAEQALTECCSIVELRQYTLKPGRRDELITLFEEHFIEGRNNTVCV</sequence>
<dbReference type="InterPro" id="IPR011008">
    <property type="entry name" value="Dimeric_a/b-barrel"/>
</dbReference>
<evidence type="ECO:0000313" key="1">
    <source>
        <dbReference type="EMBL" id="GHO47962.1"/>
    </source>
</evidence>
<protein>
    <submittedName>
        <fullName evidence="1">Uncharacterized protein</fullName>
    </submittedName>
</protein>
<dbReference type="Gene3D" id="3.30.70.100">
    <property type="match status" value="1"/>
</dbReference>
<organism evidence="1 2">
    <name type="scientific">Ktedonospora formicarum</name>
    <dbReference type="NCBI Taxonomy" id="2778364"/>
    <lineage>
        <taxon>Bacteria</taxon>
        <taxon>Bacillati</taxon>
        <taxon>Chloroflexota</taxon>
        <taxon>Ktedonobacteria</taxon>
        <taxon>Ktedonobacterales</taxon>
        <taxon>Ktedonobacteraceae</taxon>
        <taxon>Ktedonospora</taxon>
    </lineage>
</organism>
<dbReference type="Proteomes" id="UP000612362">
    <property type="component" value="Unassembled WGS sequence"/>
</dbReference>
<accession>A0A8J3I8G7</accession>
<dbReference type="SUPFAM" id="SSF54909">
    <property type="entry name" value="Dimeric alpha+beta barrel"/>
    <property type="match status" value="1"/>
</dbReference>
<keyword evidence="2" id="KW-1185">Reference proteome</keyword>
<comment type="caution">
    <text evidence="1">The sequence shown here is derived from an EMBL/GenBank/DDBJ whole genome shotgun (WGS) entry which is preliminary data.</text>
</comment>